<feature type="domain" description="MlaB-like STAS" evidence="1">
    <location>
        <begin position="26"/>
        <end position="90"/>
    </location>
</feature>
<evidence type="ECO:0000313" key="3">
    <source>
        <dbReference type="Proteomes" id="UP000019423"/>
    </source>
</evidence>
<dbReference type="Gene3D" id="3.30.750.24">
    <property type="entry name" value="STAS domain"/>
    <property type="match status" value="1"/>
</dbReference>
<dbReference type="OrthoDB" id="885901at2"/>
<sequence>MEVYREILPNSYLLILADDDAPTAEAQLSSALRLASRSGKPSIWVDCSHLHHLPLSSLRVLLRYYRRLRARQVPLVLCHLGDAAHQLLAKLPTASCPPVVPSLLDAERYCQYRHPLAAHHRVAS</sequence>
<dbReference type="Pfam" id="PF13466">
    <property type="entry name" value="STAS_2"/>
    <property type="match status" value="1"/>
</dbReference>
<dbReference type="AlphaFoldDB" id="W8F1W7"/>
<evidence type="ECO:0000313" key="2">
    <source>
        <dbReference type="EMBL" id="AHJ99399.1"/>
    </source>
</evidence>
<dbReference type="PATRIC" id="fig|1227739.3.peg.3961"/>
<reference evidence="2 3" key="1">
    <citation type="submission" date="2014-01" db="EMBL/GenBank/DDBJ databases">
        <title>Complete genome sequence of ionizing-radiation resistance bacterium Hymenobacter swuensis DY53.</title>
        <authorList>
            <person name="Jung J.-H."/>
            <person name="Jeong S.-W."/>
            <person name="Joe M.-H."/>
            <person name="Cho y.-j."/>
            <person name="Kim M.-K."/>
            <person name="Lim S.-Y."/>
        </authorList>
    </citation>
    <scope>NUCLEOTIDE SEQUENCE [LARGE SCALE GENOMIC DNA]</scope>
    <source>
        <strain evidence="2 3">DY53</strain>
    </source>
</reference>
<protein>
    <recommendedName>
        <fullName evidence="1">MlaB-like STAS domain-containing protein</fullName>
    </recommendedName>
</protein>
<dbReference type="RefSeq" id="WP_044003448.1">
    <property type="nucleotide sequence ID" value="NZ_CP007145.1"/>
</dbReference>
<dbReference type="EMBL" id="CP007145">
    <property type="protein sequence ID" value="AHJ99399.1"/>
    <property type="molecule type" value="Genomic_DNA"/>
</dbReference>
<dbReference type="Proteomes" id="UP000019423">
    <property type="component" value="Chromosome"/>
</dbReference>
<keyword evidence="3" id="KW-1185">Reference proteome</keyword>
<name>W8F1W7_9BACT</name>
<dbReference type="KEGG" id="hsw:Hsw_3804"/>
<accession>W8F1W7</accession>
<dbReference type="SUPFAM" id="SSF52091">
    <property type="entry name" value="SpoIIaa-like"/>
    <property type="match status" value="1"/>
</dbReference>
<dbReference type="InterPro" id="IPR058548">
    <property type="entry name" value="MlaB-like_STAS"/>
</dbReference>
<proteinExistence type="predicted"/>
<dbReference type="STRING" id="1227739.Hsw_3804"/>
<gene>
    <name evidence="2" type="ORF">Hsw_3804</name>
</gene>
<dbReference type="HOGENOM" id="CLU_2081615_0_0_10"/>
<evidence type="ECO:0000259" key="1">
    <source>
        <dbReference type="Pfam" id="PF13466"/>
    </source>
</evidence>
<organism evidence="2 3">
    <name type="scientific">Hymenobacter swuensis DY53</name>
    <dbReference type="NCBI Taxonomy" id="1227739"/>
    <lineage>
        <taxon>Bacteria</taxon>
        <taxon>Pseudomonadati</taxon>
        <taxon>Bacteroidota</taxon>
        <taxon>Cytophagia</taxon>
        <taxon>Cytophagales</taxon>
        <taxon>Hymenobacteraceae</taxon>
        <taxon>Hymenobacter</taxon>
    </lineage>
</organism>
<dbReference type="InterPro" id="IPR036513">
    <property type="entry name" value="STAS_dom_sf"/>
</dbReference>